<gene>
    <name evidence="1" type="ORF">D9756_010983</name>
</gene>
<dbReference type="Proteomes" id="UP000559027">
    <property type="component" value="Unassembled WGS sequence"/>
</dbReference>
<proteinExistence type="predicted"/>
<protein>
    <submittedName>
        <fullName evidence="1">Uncharacterized protein</fullName>
    </submittedName>
</protein>
<dbReference type="AlphaFoldDB" id="A0A8H5CPS2"/>
<organism evidence="1 2">
    <name type="scientific">Leucocoprinus leucothites</name>
    <dbReference type="NCBI Taxonomy" id="201217"/>
    <lineage>
        <taxon>Eukaryota</taxon>
        <taxon>Fungi</taxon>
        <taxon>Dikarya</taxon>
        <taxon>Basidiomycota</taxon>
        <taxon>Agaricomycotina</taxon>
        <taxon>Agaricomycetes</taxon>
        <taxon>Agaricomycetidae</taxon>
        <taxon>Agaricales</taxon>
        <taxon>Agaricineae</taxon>
        <taxon>Agaricaceae</taxon>
        <taxon>Leucocoprinus</taxon>
    </lineage>
</organism>
<comment type="caution">
    <text evidence="1">The sequence shown here is derived from an EMBL/GenBank/DDBJ whole genome shotgun (WGS) entry which is preliminary data.</text>
</comment>
<evidence type="ECO:0000313" key="1">
    <source>
        <dbReference type="EMBL" id="KAF5345393.1"/>
    </source>
</evidence>
<evidence type="ECO:0000313" key="2">
    <source>
        <dbReference type="Proteomes" id="UP000559027"/>
    </source>
</evidence>
<accession>A0A8H5CPS2</accession>
<dbReference type="OrthoDB" id="2927476at2759"/>
<reference evidence="1 2" key="1">
    <citation type="journal article" date="2020" name="ISME J.">
        <title>Uncovering the hidden diversity of litter-decomposition mechanisms in mushroom-forming fungi.</title>
        <authorList>
            <person name="Floudas D."/>
            <person name="Bentzer J."/>
            <person name="Ahren D."/>
            <person name="Johansson T."/>
            <person name="Persson P."/>
            <person name="Tunlid A."/>
        </authorList>
    </citation>
    <scope>NUCLEOTIDE SEQUENCE [LARGE SCALE GENOMIC DNA]</scope>
    <source>
        <strain evidence="1 2">CBS 146.42</strain>
    </source>
</reference>
<keyword evidence="2" id="KW-1185">Reference proteome</keyword>
<sequence length="136" mass="14631">MQVLSYLAAFEGLVEPVTIESKSAGAHTVYRVKEIKGNIQLYKFSIGPIEIAITYDSMTTGLVVEAFINLPFLPTISLGKVGGSLMDGVGIKLGYKGILSGEIKVAYRDGHAYLGYEFTVAGLVSMESCRFSDPQA</sequence>
<dbReference type="EMBL" id="JAACJO010000046">
    <property type="protein sequence ID" value="KAF5345393.1"/>
    <property type="molecule type" value="Genomic_DNA"/>
</dbReference>
<name>A0A8H5CPS2_9AGAR</name>